<dbReference type="AlphaFoldDB" id="A0A343TH10"/>
<feature type="transmembrane region" description="Helical" evidence="1">
    <location>
        <begin position="51"/>
        <end position="74"/>
    </location>
</feature>
<dbReference type="GeneID" id="37877079"/>
<gene>
    <name evidence="2" type="ORF">AArcSl_0735</name>
</gene>
<keyword evidence="3" id="KW-1185">Reference proteome</keyword>
<feature type="transmembrane region" description="Helical" evidence="1">
    <location>
        <begin position="127"/>
        <end position="152"/>
    </location>
</feature>
<feature type="transmembrane region" description="Helical" evidence="1">
    <location>
        <begin position="86"/>
        <end position="107"/>
    </location>
</feature>
<dbReference type="EMBL" id="CP025066">
    <property type="protein sequence ID" value="AUX08382.1"/>
    <property type="molecule type" value="Genomic_DNA"/>
</dbReference>
<keyword evidence="1" id="KW-1133">Transmembrane helix</keyword>
<dbReference type="RefSeq" id="WP_119815208.1">
    <property type="nucleotide sequence ID" value="NZ_CP025066.1"/>
</dbReference>
<keyword evidence="1" id="KW-0472">Membrane</keyword>
<protein>
    <recommendedName>
        <fullName evidence="4">Copper resistance protein D</fullName>
    </recommendedName>
</protein>
<evidence type="ECO:0008006" key="4">
    <source>
        <dbReference type="Google" id="ProtNLM"/>
    </source>
</evidence>
<proteinExistence type="predicted"/>
<accession>A0A343TH10</accession>
<dbReference type="Proteomes" id="UP000263012">
    <property type="component" value="Chromosome"/>
</dbReference>
<evidence type="ECO:0000313" key="3">
    <source>
        <dbReference type="Proteomes" id="UP000263012"/>
    </source>
</evidence>
<evidence type="ECO:0000256" key="1">
    <source>
        <dbReference type="SAM" id="Phobius"/>
    </source>
</evidence>
<feature type="transmembrane region" description="Helical" evidence="1">
    <location>
        <begin position="7"/>
        <end position="31"/>
    </location>
</feature>
<name>A0A343TH10_9EURY</name>
<keyword evidence="1" id="KW-0812">Transmembrane</keyword>
<dbReference type="OrthoDB" id="340884at2157"/>
<sequence length="153" mass="16474">MSILATAMVFLHNLFAMLWVGTVLYFTYAVLPSAREGTLGRDSLETLLDKLTMVTRVSALLLLLSGILMGVNLYTVDRLLYTTDGWLVIGKVVLWLALAGVIEAGAGKLHSDLDGGRLQESVDANLRLFYIASAIAVLSALSVAMLATGVPFR</sequence>
<organism evidence="2 3">
    <name type="scientific">Halalkaliarchaeum desulfuricum</name>
    <dbReference type="NCBI Taxonomy" id="2055893"/>
    <lineage>
        <taxon>Archaea</taxon>
        <taxon>Methanobacteriati</taxon>
        <taxon>Methanobacteriota</taxon>
        <taxon>Stenosarchaea group</taxon>
        <taxon>Halobacteria</taxon>
        <taxon>Halobacteriales</taxon>
        <taxon>Haloferacaceae</taxon>
        <taxon>Halalkaliarchaeum</taxon>
    </lineage>
</organism>
<dbReference type="KEGG" id="hdf:AArcSl_0735"/>
<reference evidence="3" key="1">
    <citation type="submission" date="2017-11" db="EMBL/GenBank/DDBJ databases">
        <title>Phenotypic and genomic properties of facultatively anaerobic sulfur-reducing natronoarchaea from hypersaline soda lakes.</title>
        <authorList>
            <person name="Sorokin D.Y."/>
            <person name="Kublanov I.V."/>
            <person name="Roman P."/>
            <person name="Sinninghe Damste J.S."/>
            <person name="Golyshin P.N."/>
            <person name="Rojo D."/>
            <person name="Ciordia S."/>
            <person name="Mena M.D.C."/>
            <person name="Ferrer M."/>
            <person name="Messina E."/>
            <person name="Smedile F."/>
            <person name="La Spada G."/>
            <person name="La Cono V."/>
            <person name="Yakimov M.M."/>
        </authorList>
    </citation>
    <scope>NUCLEOTIDE SEQUENCE [LARGE SCALE GENOMIC DNA]</scope>
    <source>
        <strain evidence="3">AArc-Sl</strain>
    </source>
</reference>
<evidence type="ECO:0000313" key="2">
    <source>
        <dbReference type="EMBL" id="AUX08382.1"/>
    </source>
</evidence>